<sequence length="63" mass="7253">MIGDSTSLSKFSKYLLQILILNDINRLPLKSLSSDTVCRCIIIVSNYLFPSCKFFDHSLYKFT</sequence>
<evidence type="ECO:0000313" key="2">
    <source>
        <dbReference type="WBParaSite" id="Minc3s00093g04338"/>
    </source>
</evidence>
<proteinExistence type="predicted"/>
<keyword evidence="1" id="KW-1185">Reference proteome</keyword>
<accession>A0A914KUE6</accession>
<protein>
    <submittedName>
        <fullName evidence="2">Ovule protein</fullName>
    </submittedName>
</protein>
<reference evidence="2" key="1">
    <citation type="submission" date="2022-11" db="UniProtKB">
        <authorList>
            <consortium name="WormBaseParasite"/>
        </authorList>
    </citation>
    <scope>IDENTIFICATION</scope>
</reference>
<dbReference type="WBParaSite" id="Minc3s00093g04338">
    <property type="protein sequence ID" value="Minc3s00093g04338"/>
    <property type="gene ID" value="Minc3s00093g04338"/>
</dbReference>
<evidence type="ECO:0000313" key="1">
    <source>
        <dbReference type="Proteomes" id="UP000887563"/>
    </source>
</evidence>
<name>A0A914KUE6_MELIC</name>
<dbReference type="AlphaFoldDB" id="A0A914KUE6"/>
<organism evidence="1 2">
    <name type="scientific">Meloidogyne incognita</name>
    <name type="common">Southern root-knot nematode worm</name>
    <name type="synonym">Oxyuris incognita</name>
    <dbReference type="NCBI Taxonomy" id="6306"/>
    <lineage>
        <taxon>Eukaryota</taxon>
        <taxon>Metazoa</taxon>
        <taxon>Ecdysozoa</taxon>
        <taxon>Nematoda</taxon>
        <taxon>Chromadorea</taxon>
        <taxon>Rhabditida</taxon>
        <taxon>Tylenchina</taxon>
        <taxon>Tylenchomorpha</taxon>
        <taxon>Tylenchoidea</taxon>
        <taxon>Meloidogynidae</taxon>
        <taxon>Meloidogyninae</taxon>
        <taxon>Meloidogyne</taxon>
        <taxon>Meloidogyne incognita group</taxon>
    </lineage>
</organism>
<dbReference type="Proteomes" id="UP000887563">
    <property type="component" value="Unplaced"/>
</dbReference>